<keyword evidence="2" id="KW-0812">Transmembrane</keyword>
<gene>
    <name evidence="4" type="ORF">A3840_17385</name>
</gene>
<accession>A0A178HLZ5</accession>
<dbReference type="InterPro" id="IPR010090">
    <property type="entry name" value="Phage_tape_meas"/>
</dbReference>
<reference evidence="4 5" key="1">
    <citation type="submission" date="2016-03" db="EMBL/GenBank/DDBJ databases">
        <title>Genome sequencing of Devosia sp. S37.</title>
        <authorList>
            <person name="Mohd Nor M."/>
        </authorList>
    </citation>
    <scope>NUCLEOTIDE SEQUENCE [LARGE SCALE GENOMIC DNA]</scope>
    <source>
        <strain evidence="4 5">S37</strain>
    </source>
</reference>
<evidence type="ECO:0000256" key="1">
    <source>
        <dbReference type="ARBA" id="ARBA00022612"/>
    </source>
</evidence>
<feature type="transmembrane region" description="Helical" evidence="2">
    <location>
        <begin position="467"/>
        <end position="487"/>
    </location>
</feature>
<protein>
    <recommendedName>
        <fullName evidence="3">Phage tail tape measure protein domain-containing protein</fullName>
    </recommendedName>
</protein>
<dbReference type="Proteomes" id="UP000078389">
    <property type="component" value="Unassembled WGS sequence"/>
</dbReference>
<dbReference type="OrthoDB" id="8429573at2"/>
<dbReference type="EMBL" id="LVVY01000130">
    <property type="protein sequence ID" value="OAM73767.1"/>
    <property type="molecule type" value="Genomic_DNA"/>
</dbReference>
<feature type="transmembrane region" description="Helical" evidence="2">
    <location>
        <begin position="397"/>
        <end position="429"/>
    </location>
</feature>
<proteinExistence type="predicted"/>
<dbReference type="Pfam" id="PF10145">
    <property type="entry name" value="PhageMin_Tail"/>
    <property type="match status" value="1"/>
</dbReference>
<evidence type="ECO:0000313" key="4">
    <source>
        <dbReference type="EMBL" id="OAM73767.1"/>
    </source>
</evidence>
<dbReference type="PANTHER" id="PTHR37813:SF1">
    <property type="entry name" value="FELS-2 PROPHAGE PROTEIN"/>
    <property type="match status" value="1"/>
</dbReference>
<evidence type="ECO:0000259" key="3">
    <source>
        <dbReference type="Pfam" id="PF10145"/>
    </source>
</evidence>
<organism evidence="4 5">
    <name type="scientific">Devosia elaeis</name>
    <dbReference type="NCBI Taxonomy" id="1770058"/>
    <lineage>
        <taxon>Bacteria</taxon>
        <taxon>Pseudomonadati</taxon>
        <taxon>Pseudomonadota</taxon>
        <taxon>Alphaproteobacteria</taxon>
        <taxon>Hyphomicrobiales</taxon>
        <taxon>Devosiaceae</taxon>
        <taxon>Devosia</taxon>
    </lineage>
</organism>
<evidence type="ECO:0000256" key="2">
    <source>
        <dbReference type="SAM" id="Phobius"/>
    </source>
</evidence>
<feature type="transmembrane region" description="Helical" evidence="2">
    <location>
        <begin position="436"/>
        <end position="455"/>
    </location>
</feature>
<keyword evidence="5" id="KW-1185">Reference proteome</keyword>
<dbReference type="STRING" id="1770058.A3840_17385"/>
<dbReference type="AlphaFoldDB" id="A0A178HLZ5"/>
<feature type="domain" description="Phage tail tape measure protein" evidence="3">
    <location>
        <begin position="100"/>
        <end position="298"/>
    </location>
</feature>
<comment type="caution">
    <text evidence="4">The sequence shown here is derived from an EMBL/GenBank/DDBJ whole genome shotgun (WGS) entry which is preliminary data.</text>
</comment>
<keyword evidence="2" id="KW-1133">Transmembrane helix</keyword>
<sequence length="977" mass="100887">MDSIFNLAVIIQAVDQLTGPAREMARAIGDLDAMADRGRAMQAWGNQMSVSGALTQGAANQIWGALQGPIDAAAQFEESMALVRAVTNNITGEEFEMLSAQARELGATTTFTATQAADGMAFLAKAGFDANEQFAAMPSMLALARAGSTDLGQAADIASNILSGFGLEAEEMTRVADVMVQTFTTANTDIPMLGDTMKYIAPVARAAGMSLEESAAMAGLLGNAGIQASMAGTTLRSMLQRLAAPGGAAATMLEELGISVADSDGNMRSMVDLLADVGHAIDDLGTQEQLQIISTIFGQRAAAGAAEMLAQGTSVAEYVDLITDSGGRAAQVAADMADNYRGAQVEFASAIEGLQITLGYLLLPTLTEVARVAAGVVQVLMGWAEANPWLAEIALKIALIAAGALLVIAPILSIIGGFATMAGVGLIALSKIGVAFVWLLPKIGAASVAIGLFVGRMVMGAATAVPAFLSGLASMGAALGGALLTGLRAVTGAARAMGLAFLMNPVVLIALAIAAAAFLIWQYWEPISAFFVSLWGDVQTAFEGFSSWLSGWWETVAAAWGAITWDGIIPDFDWSVLIPPITWEGFLTALDWLTWLTPIRWLDFIPGFSWAEVLEGVAEFDWSTLIPNAPEIDWSAVTQAIAAPIEAAFGLVDAVWGRLQALFEWSPIEAITGAFGGIGETLVGFISDAADMAGAAWNRVTSLFSSADAVDLAARDPASIERATAAANDLATALEGVAVLDMSAAQAGVNAVSDAAANAINQAAGIPRAADDAVRAARSIVAQASFHNEGVSLMATLAAGIRAGAAQAVEAVRDTVQVMRDHLPHSPAKVGPLSDLHRVQFAETLADAVRPAPAIEAVRRMTAGMAAALAGATLSMPAAASQLPAINPINLPAVSLAMPQVGLGADAAGPAGAIGAAQPGVQVSIDFSPNITMPGAGGGEGGSAQSREQMRELLRSMSYEMVQLIQDELKRQQRQEY</sequence>
<dbReference type="NCBIfam" id="TIGR01760">
    <property type="entry name" value="tape_meas_TP901"/>
    <property type="match status" value="1"/>
</dbReference>
<evidence type="ECO:0000313" key="5">
    <source>
        <dbReference type="Proteomes" id="UP000078389"/>
    </source>
</evidence>
<name>A0A178HLZ5_9HYPH</name>
<feature type="transmembrane region" description="Helical" evidence="2">
    <location>
        <begin position="499"/>
        <end position="524"/>
    </location>
</feature>
<keyword evidence="2" id="KW-0472">Membrane</keyword>
<dbReference type="PANTHER" id="PTHR37813">
    <property type="entry name" value="FELS-2 PROPHAGE PROTEIN"/>
    <property type="match status" value="1"/>
</dbReference>
<keyword evidence="1" id="KW-1188">Viral release from host cell</keyword>